<evidence type="ECO:0000313" key="1">
    <source>
        <dbReference type="EMBL" id="TNN60973.1"/>
    </source>
</evidence>
<dbReference type="AlphaFoldDB" id="A0A4Z2H7J3"/>
<gene>
    <name evidence="1" type="ORF">EYF80_028751</name>
</gene>
<dbReference type="EMBL" id="SRLO01000323">
    <property type="protein sequence ID" value="TNN60973.1"/>
    <property type="molecule type" value="Genomic_DNA"/>
</dbReference>
<comment type="caution">
    <text evidence="1">The sequence shown here is derived from an EMBL/GenBank/DDBJ whole genome shotgun (WGS) entry which is preliminary data.</text>
</comment>
<evidence type="ECO:0000313" key="2">
    <source>
        <dbReference type="Proteomes" id="UP000314294"/>
    </source>
</evidence>
<keyword evidence="2" id="KW-1185">Reference proteome</keyword>
<reference evidence="1 2" key="1">
    <citation type="submission" date="2019-03" db="EMBL/GenBank/DDBJ databases">
        <title>First draft genome of Liparis tanakae, snailfish: a comprehensive survey of snailfish specific genes.</title>
        <authorList>
            <person name="Kim W."/>
            <person name="Song I."/>
            <person name="Jeong J.-H."/>
            <person name="Kim D."/>
            <person name="Kim S."/>
            <person name="Ryu S."/>
            <person name="Song J.Y."/>
            <person name="Lee S.K."/>
        </authorList>
    </citation>
    <scope>NUCLEOTIDE SEQUENCE [LARGE SCALE GENOMIC DNA]</scope>
    <source>
        <tissue evidence="1">Muscle</tissue>
    </source>
</reference>
<dbReference type="OrthoDB" id="10055960at2759"/>
<protein>
    <submittedName>
        <fullName evidence="1">Uncharacterized protein</fullName>
    </submittedName>
</protein>
<organism evidence="1 2">
    <name type="scientific">Liparis tanakae</name>
    <name type="common">Tanaka's snailfish</name>
    <dbReference type="NCBI Taxonomy" id="230148"/>
    <lineage>
        <taxon>Eukaryota</taxon>
        <taxon>Metazoa</taxon>
        <taxon>Chordata</taxon>
        <taxon>Craniata</taxon>
        <taxon>Vertebrata</taxon>
        <taxon>Euteleostomi</taxon>
        <taxon>Actinopterygii</taxon>
        <taxon>Neopterygii</taxon>
        <taxon>Teleostei</taxon>
        <taxon>Neoteleostei</taxon>
        <taxon>Acanthomorphata</taxon>
        <taxon>Eupercaria</taxon>
        <taxon>Perciformes</taxon>
        <taxon>Cottioidei</taxon>
        <taxon>Cottales</taxon>
        <taxon>Liparidae</taxon>
        <taxon>Liparis</taxon>
    </lineage>
</organism>
<sequence>MSPNTEAQSQVRVHVYRAYPDHAEVQLGLLSTLQDVLEAGLALYRSRIRCCSAVNTDRRFIWDRDKELRADSGRRDWAAPLCPCIHSGGERGRHADHSKTSMFLDPRTFDRSHRVSVYLAHRGEMWLEGKAAQTTPRADCAWLQSTWTHYGEKQASKRAGTSG</sequence>
<name>A0A4Z2H7J3_9TELE</name>
<proteinExistence type="predicted"/>
<accession>A0A4Z2H7J3</accession>
<dbReference type="Proteomes" id="UP000314294">
    <property type="component" value="Unassembled WGS sequence"/>
</dbReference>